<accession>A0ACC0UM69</accession>
<evidence type="ECO:0000313" key="2">
    <source>
        <dbReference type="Proteomes" id="UP001207468"/>
    </source>
</evidence>
<name>A0ACC0UM69_9AGAM</name>
<organism evidence="1 2">
    <name type="scientific">Russula earlei</name>
    <dbReference type="NCBI Taxonomy" id="71964"/>
    <lineage>
        <taxon>Eukaryota</taxon>
        <taxon>Fungi</taxon>
        <taxon>Dikarya</taxon>
        <taxon>Basidiomycota</taxon>
        <taxon>Agaricomycotina</taxon>
        <taxon>Agaricomycetes</taxon>
        <taxon>Russulales</taxon>
        <taxon>Russulaceae</taxon>
        <taxon>Russula</taxon>
    </lineage>
</organism>
<comment type="caution">
    <text evidence="1">The sequence shown here is derived from an EMBL/GenBank/DDBJ whole genome shotgun (WGS) entry which is preliminary data.</text>
</comment>
<evidence type="ECO:0000313" key="1">
    <source>
        <dbReference type="EMBL" id="KAI9512771.1"/>
    </source>
</evidence>
<protein>
    <submittedName>
        <fullName evidence="1">Uncharacterized protein</fullName>
    </submittedName>
</protein>
<keyword evidence="2" id="KW-1185">Reference proteome</keyword>
<gene>
    <name evidence="1" type="ORF">F5148DRAFT_1161479</name>
</gene>
<reference evidence="1" key="1">
    <citation type="submission" date="2021-03" db="EMBL/GenBank/DDBJ databases">
        <title>Evolutionary priming and transition to the ectomycorrhizal habit in an iconic lineage of mushroom-forming fungi: is preadaptation a requirement?</title>
        <authorList>
            <consortium name="DOE Joint Genome Institute"/>
            <person name="Looney B.P."/>
            <person name="Miyauchi S."/>
            <person name="Morin E."/>
            <person name="Drula E."/>
            <person name="Courty P.E."/>
            <person name="Chicoki N."/>
            <person name="Fauchery L."/>
            <person name="Kohler A."/>
            <person name="Kuo A."/>
            <person name="LaButti K."/>
            <person name="Pangilinan J."/>
            <person name="Lipzen A."/>
            <person name="Riley R."/>
            <person name="Andreopoulos W."/>
            <person name="He G."/>
            <person name="Johnson J."/>
            <person name="Barry K.W."/>
            <person name="Grigoriev I.V."/>
            <person name="Nagy L."/>
            <person name="Hibbett D."/>
            <person name="Henrissat B."/>
            <person name="Matheny P.B."/>
            <person name="Labbe J."/>
            <person name="Martin A.F."/>
        </authorList>
    </citation>
    <scope>NUCLEOTIDE SEQUENCE</scope>
    <source>
        <strain evidence="1">BPL698</strain>
    </source>
</reference>
<dbReference type="EMBL" id="JAGFNK010000006">
    <property type="protein sequence ID" value="KAI9512771.1"/>
    <property type="molecule type" value="Genomic_DNA"/>
</dbReference>
<proteinExistence type="predicted"/>
<dbReference type="Proteomes" id="UP001207468">
    <property type="component" value="Unassembled WGS sequence"/>
</dbReference>
<sequence>MRSDLFHRMTLRPLSQEALSKIPCAWTSLYTPCSCYPCASLMFVDHDRFWYFQQICTSQWGIWRPHAFIASFHTLQGTLSPSHNDTRPFTMTFRAFSMPFAPTPGLISRWQAFHFAHPHAMGSSSPPIPLSYSLQWRMLIQPFKEIANWLAYFWSRLSLPSFLRLTTFRDFLPGHGRYRRYRSLREEQRWWDESERTRAFFASSDARHRELKDFPSPKYLSPIPLVTSYVPRLLPRYRDRGHLDDTANEYDLTPSTYRKWHRLVFPHQNLPTRSEAAKLIKYLSMRDRREIARIARLVSDEAAAQKGFSPSPMYQVLWTRWLQHKGPDLVIVFE</sequence>